<keyword evidence="1" id="KW-0812">Transmembrane</keyword>
<dbReference type="STRING" id="879819.A0A0J0XY96"/>
<dbReference type="PANTHER" id="PTHR28110">
    <property type="entry name" value="TRANSMEMBRANE PROTEIN"/>
    <property type="match status" value="1"/>
</dbReference>
<accession>A0A0J0XY96</accession>
<dbReference type="RefSeq" id="XP_018282513.1">
    <property type="nucleotide sequence ID" value="XM_018420649.1"/>
</dbReference>
<evidence type="ECO:0000313" key="3">
    <source>
        <dbReference type="Proteomes" id="UP000053611"/>
    </source>
</evidence>
<evidence type="ECO:0000256" key="1">
    <source>
        <dbReference type="SAM" id="Phobius"/>
    </source>
</evidence>
<reference evidence="2 3" key="1">
    <citation type="submission" date="2015-03" db="EMBL/GenBank/DDBJ databases">
        <title>Genomics and transcriptomics of the oil-accumulating basidiomycete yeast T. oleaginosus allow insights into substrate utilization and the diverse evolutionary trajectories of mating systems in fungi.</title>
        <authorList>
            <consortium name="DOE Joint Genome Institute"/>
            <person name="Kourist R."/>
            <person name="Kracht O."/>
            <person name="Bracharz F."/>
            <person name="Lipzen A."/>
            <person name="Nolan M."/>
            <person name="Ohm R."/>
            <person name="Grigoriev I."/>
            <person name="Sun S."/>
            <person name="Heitman J."/>
            <person name="Bruck T."/>
            <person name="Nowrousian M."/>
        </authorList>
    </citation>
    <scope>NUCLEOTIDE SEQUENCE [LARGE SCALE GENOMIC DNA]</scope>
    <source>
        <strain evidence="2 3">IBC0246</strain>
    </source>
</reference>
<dbReference type="PANTHER" id="PTHR28110:SF1">
    <property type="entry name" value="TRANSMEMBRANE PROTEIN"/>
    <property type="match status" value="1"/>
</dbReference>
<gene>
    <name evidence="2" type="ORF">CC85DRAFT_254557</name>
</gene>
<keyword evidence="3" id="KW-1185">Reference proteome</keyword>
<dbReference type="InterPro" id="IPR055323">
    <property type="entry name" value="C57A10.07/YOR238W"/>
</dbReference>
<keyword evidence="1" id="KW-1133">Transmembrane helix</keyword>
<evidence type="ECO:0008006" key="4">
    <source>
        <dbReference type="Google" id="ProtNLM"/>
    </source>
</evidence>
<name>A0A0J0XY96_9TREE</name>
<dbReference type="GeneID" id="28981252"/>
<dbReference type="EMBL" id="KQ087179">
    <property type="protein sequence ID" value="KLT46022.1"/>
    <property type="molecule type" value="Genomic_DNA"/>
</dbReference>
<dbReference type="GO" id="GO:0005737">
    <property type="term" value="C:cytoplasm"/>
    <property type="evidence" value="ECO:0007669"/>
    <property type="project" value="TreeGrafter"/>
</dbReference>
<dbReference type="OrthoDB" id="4347at2759"/>
<feature type="transmembrane region" description="Helical" evidence="1">
    <location>
        <begin position="40"/>
        <end position="64"/>
    </location>
</feature>
<sequence length="385" mass="42434">MLPLPSATRHKPRYAPVGAYSYATPLSGNIMGVLRTRSRLTNLAVALLLLVLSLSLLGNLRAVWDSPSHPHFRWHAAWDELADADVLDSGRPPSIETTIKRDPRMAEVDHLILVPGHAVWLGTDAGLADEDEEWVLEKMQRGGSVATYIKHVERAAEMAASDPRSLLVFSGGATRVQLTSPLSEGASYHRLAAAKGLLDTTGSNSHLPLSARATTEEFALDSYENLLFSMARFREVTGQWPAHVTVVGYGMKQHRFEQLHRGAIRFPADRFSYVGIDDEGDTSAHYEGELKYGYAPFLFAPSGCRPPLATKRADRNPFARYPPYHSSTPELAALLEWCPPSTPIGDVAVPTTLSESDGMEPPAGFVVYDGKLPWDGLKRWHREQD</sequence>
<proteinExistence type="predicted"/>
<dbReference type="Proteomes" id="UP000053611">
    <property type="component" value="Unassembled WGS sequence"/>
</dbReference>
<keyword evidence="1" id="KW-0472">Membrane</keyword>
<evidence type="ECO:0000313" key="2">
    <source>
        <dbReference type="EMBL" id="KLT46022.1"/>
    </source>
</evidence>
<dbReference type="AlphaFoldDB" id="A0A0J0XY96"/>
<organism evidence="2 3">
    <name type="scientific">Cutaneotrichosporon oleaginosum</name>
    <dbReference type="NCBI Taxonomy" id="879819"/>
    <lineage>
        <taxon>Eukaryota</taxon>
        <taxon>Fungi</taxon>
        <taxon>Dikarya</taxon>
        <taxon>Basidiomycota</taxon>
        <taxon>Agaricomycotina</taxon>
        <taxon>Tremellomycetes</taxon>
        <taxon>Trichosporonales</taxon>
        <taxon>Trichosporonaceae</taxon>
        <taxon>Cutaneotrichosporon</taxon>
    </lineage>
</organism>
<protein>
    <recommendedName>
        <fullName evidence="4">DUF218 domain-containing protein</fullName>
    </recommendedName>
</protein>